<sequence length="126" mass="13613">MLNCDGAELEAGINIPNPCCCNWVHEERSAKGVDEWIRISRSTKVGDADERETADGNDREESEGSGGVRRRQVGRVQGGMGGGRSKPGGPSAYQASAQSRSPTLLSRPRRRVPHLALNLKQASIFP</sequence>
<protein>
    <submittedName>
        <fullName evidence="2">Putative chloroplast protein CP12</fullName>
    </submittedName>
</protein>
<feature type="compositionally biased region" description="Gly residues" evidence="1">
    <location>
        <begin position="76"/>
        <end position="86"/>
    </location>
</feature>
<feature type="region of interest" description="Disordered" evidence="1">
    <location>
        <begin position="34"/>
        <end position="126"/>
    </location>
</feature>
<reference evidence="2" key="1">
    <citation type="journal article" date="2014" name="Mol. Genet. Genomics">
        <title>A systematic exploration of high-temperature stress-responsive genes in potato using large-scale yeast functional screening.</title>
        <authorList>
            <person name="Gangadhar B.H."/>
            <person name="Yu J.W."/>
            <person name="Sajeesh K."/>
            <person name="Park S.W."/>
        </authorList>
    </citation>
    <scope>NUCLEOTIDE SEQUENCE</scope>
</reference>
<organism evidence="2">
    <name type="scientific">Solanum tuberosum</name>
    <name type="common">Potato</name>
    <dbReference type="NCBI Taxonomy" id="4113"/>
    <lineage>
        <taxon>Eukaryota</taxon>
        <taxon>Viridiplantae</taxon>
        <taxon>Streptophyta</taxon>
        <taxon>Embryophyta</taxon>
        <taxon>Tracheophyta</taxon>
        <taxon>Spermatophyta</taxon>
        <taxon>Magnoliopsida</taxon>
        <taxon>eudicotyledons</taxon>
        <taxon>Gunneridae</taxon>
        <taxon>Pentapetalae</taxon>
        <taxon>asterids</taxon>
        <taxon>lamiids</taxon>
        <taxon>Solanales</taxon>
        <taxon>Solanaceae</taxon>
        <taxon>Solanoideae</taxon>
        <taxon>Solaneae</taxon>
        <taxon>Solanum</taxon>
    </lineage>
</organism>
<dbReference type="AlphaFoldDB" id="K7W5M1"/>
<name>K7W5M1_SOLTU</name>
<proteinExistence type="evidence at transcript level"/>
<dbReference type="EMBL" id="JX576222">
    <property type="protein sequence ID" value="AFW90578.1"/>
    <property type="molecule type" value="mRNA"/>
</dbReference>
<evidence type="ECO:0000313" key="2">
    <source>
        <dbReference type="EMBL" id="AFW90578.1"/>
    </source>
</evidence>
<evidence type="ECO:0000256" key="1">
    <source>
        <dbReference type="SAM" id="MobiDB-lite"/>
    </source>
</evidence>
<accession>K7W5M1</accession>
<feature type="compositionally biased region" description="Basic and acidic residues" evidence="1">
    <location>
        <begin position="34"/>
        <end position="59"/>
    </location>
</feature>